<dbReference type="Proteomes" id="UP000745663">
    <property type="component" value="Unassembled WGS sequence"/>
</dbReference>
<comment type="caution">
    <text evidence="1">The sequence shown here is derived from an EMBL/GenBank/DDBJ whole genome shotgun (WGS) entry which is preliminary data.</text>
</comment>
<gene>
    <name evidence="1" type="ORF">H8F21_13590</name>
</gene>
<dbReference type="EMBL" id="JACOPV010000008">
    <property type="protein sequence ID" value="MBM5458597.1"/>
    <property type="molecule type" value="Genomic_DNA"/>
</dbReference>
<keyword evidence="2" id="KW-1185">Reference proteome</keyword>
<dbReference type="RefSeq" id="WP_203584537.1">
    <property type="nucleotide sequence ID" value="NZ_JACOPV010000008.1"/>
</dbReference>
<evidence type="ECO:0000313" key="2">
    <source>
        <dbReference type="Proteomes" id="UP000745663"/>
    </source>
</evidence>
<organism evidence="1 2">
    <name type="scientific">Pseudomonas arcuscaelestis</name>
    <dbReference type="NCBI Taxonomy" id="2710591"/>
    <lineage>
        <taxon>Bacteria</taxon>
        <taxon>Pseudomonadati</taxon>
        <taxon>Pseudomonadota</taxon>
        <taxon>Gammaproteobacteria</taxon>
        <taxon>Pseudomonadales</taxon>
        <taxon>Pseudomonadaceae</taxon>
        <taxon>Pseudomonas</taxon>
    </lineage>
</organism>
<name>A0ABS2BYA4_9PSED</name>
<protein>
    <submittedName>
        <fullName evidence="1">Uncharacterized protein</fullName>
    </submittedName>
</protein>
<reference evidence="1 2" key="1">
    <citation type="submission" date="2020-08" db="EMBL/GenBank/DDBJ databases">
        <title>Description of novel Pseudomonas species.</title>
        <authorList>
            <person name="Duman M."/>
            <person name="Mulet M."/>
            <person name="Altun S."/>
            <person name="Saticioglu I.B."/>
            <person name="Lalucat J."/>
            <person name="Garcia-Valdes E."/>
        </authorList>
    </citation>
    <scope>NUCLEOTIDE SEQUENCE [LARGE SCALE GENOMIC DNA]</scope>
    <source>
        <strain evidence="1 2">P66</strain>
    </source>
</reference>
<proteinExistence type="predicted"/>
<evidence type="ECO:0000313" key="1">
    <source>
        <dbReference type="EMBL" id="MBM5458597.1"/>
    </source>
</evidence>
<accession>A0ABS2BYA4</accession>
<sequence length="163" mass="17761">MDLIDNIKRSKMAGVEFKRFKSAKGLDGRIWSADLYLNGRKLGELVVEGFGPLATNVSSDDVSAAATALKGAGYVLEAPDEEFPVPVPPGDFGYFETALGFMAAEVEDLKALKKKAKVKTMFELTDGMCCEIKAPFTTLIGDQIRKEYGNRLKCITNEELAAL</sequence>